<evidence type="ECO:0000256" key="1">
    <source>
        <dbReference type="SAM" id="MobiDB-lite"/>
    </source>
</evidence>
<gene>
    <name evidence="2" type="ORF">SAMN04487959_103291</name>
</gene>
<dbReference type="AlphaFoldDB" id="A0A1I2ZPT4"/>
<dbReference type="Proteomes" id="UP000199040">
    <property type="component" value="Unassembled WGS sequence"/>
</dbReference>
<reference evidence="2 3" key="1">
    <citation type="submission" date="2016-10" db="EMBL/GenBank/DDBJ databases">
        <authorList>
            <person name="de Groot N.N."/>
        </authorList>
    </citation>
    <scope>NUCLEOTIDE SEQUENCE [LARGE SCALE GENOMIC DNA]</scope>
    <source>
        <strain evidence="2 3">CGMCC 1.6848</strain>
    </source>
</reference>
<evidence type="ECO:0000313" key="2">
    <source>
        <dbReference type="EMBL" id="SFH39882.1"/>
    </source>
</evidence>
<name>A0A1I2ZPT4_9GAMM</name>
<organism evidence="2 3">
    <name type="scientific">Modicisalibacter xianhensis</name>
    <dbReference type="NCBI Taxonomy" id="442341"/>
    <lineage>
        <taxon>Bacteria</taxon>
        <taxon>Pseudomonadati</taxon>
        <taxon>Pseudomonadota</taxon>
        <taxon>Gammaproteobacteria</taxon>
        <taxon>Oceanospirillales</taxon>
        <taxon>Halomonadaceae</taxon>
        <taxon>Modicisalibacter</taxon>
    </lineage>
</organism>
<feature type="region of interest" description="Disordered" evidence="1">
    <location>
        <begin position="265"/>
        <end position="294"/>
    </location>
</feature>
<dbReference type="EMBL" id="FOPY01000003">
    <property type="protein sequence ID" value="SFH39882.1"/>
    <property type="molecule type" value="Genomic_DNA"/>
</dbReference>
<dbReference type="RefSeq" id="WP_092844280.1">
    <property type="nucleotide sequence ID" value="NZ_FOPY01000003.1"/>
</dbReference>
<accession>A0A1I2ZPT4</accession>
<keyword evidence="3" id="KW-1185">Reference proteome</keyword>
<proteinExistence type="predicted"/>
<evidence type="ECO:0000313" key="3">
    <source>
        <dbReference type="Proteomes" id="UP000199040"/>
    </source>
</evidence>
<sequence length="294" mass="33478">MIKNITKKALRRVGYEVRRKYSYHELVSTPSRASSGIIIEFVGPSGIGKTTFFGKVKEDYRSDWLFRDDLKCTYEIDSAFALLTVNEGNAISRIMHATYLSLSGDDFPMPLHDRIYSYLVLEMKADILFRKTHSGRGLLSEDGLIHNFCSAILEASKDASPETTSEISKLLKNRHFINFKACDNYIIENLKKRKEESPGAGNDWIGNLGVHKALEITKAYQEDNERMMQIALSLGSKVHEINIEDDFENNRTLFREFINSITSDAHRQPESALRGKHSKTTAQSRSPFFSLSEH</sequence>
<feature type="compositionally biased region" description="Polar residues" evidence="1">
    <location>
        <begin position="280"/>
        <end position="294"/>
    </location>
</feature>
<protein>
    <submittedName>
        <fullName evidence="2">Uncharacterized protein</fullName>
    </submittedName>
</protein>